<keyword evidence="9" id="KW-1185">Reference proteome</keyword>
<dbReference type="PANTHER" id="PTHR38459:SF1">
    <property type="entry name" value="PROPHAGE BACTOPRENOL-LINKED GLUCOSE TRANSLOCASE HOMOLOG"/>
    <property type="match status" value="1"/>
</dbReference>
<comment type="similarity">
    <text evidence="2">Belongs to the GtrA family.</text>
</comment>
<evidence type="ECO:0000259" key="7">
    <source>
        <dbReference type="Pfam" id="PF04138"/>
    </source>
</evidence>
<dbReference type="EMBL" id="CP041742">
    <property type="protein sequence ID" value="QDQ74800.1"/>
    <property type="molecule type" value="Genomic_DNA"/>
</dbReference>
<dbReference type="InterPro" id="IPR007267">
    <property type="entry name" value="GtrA_DPMS_TM"/>
</dbReference>
<keyword evidence="5" id="KW-0472">Membrane</keyword>
<feature type="region of interest" description="Disordered" evidence="6">
    <location>
        <begin position="278"/>
        <end position="297"/>
    </location>
</feature>
<name>A0A516V8I0_9GAMM</name>
<dbReference type="GO" id="GO:0005886">
    <property type="term" value="C:plasma membrane"/>
    <property type="evidence" value="ECO:0007669"/>
    <property type="project" value="TreeGrafter"/>
</dbReference>
<proteinExistence type="inferred from homology"/>
<dbReference type="Pfam" id="PF04138">
    <property type="entry name" value="GtrA_DPMS_TM"/>
    <property type="match status" value="1"/>
</dbReference>
<reference evidence="8 9" key="1">
    <citation type="submission" date="2019-07" db="EMBL/GenBank/DDBJ databases">
        <title>Lysobacter weifangensis sp. nov., isolated from bensulfuron-methyl contaminated farmland soil.</title>
        <authorList>
            <person name="Zhao H."/>
        </authorList>
    </citation>
    <scope>NUCLEOTIDE SEQUENCE [LARGE SCALE GENOMIC DNA]</scope>
    <source>
        <strain evidence="8 9">CC-Bw-6</strain>
    </source>
</reference>
<evidence type="ECO:0000313" key="9">
    <source>
        <dbReference type="Proteomes" id="UP000315891"/>
    </source>
</evidence>
<keyword evidence="4" id="KW-1133">Transmembrane helix</keyword>
<feature type="region of interest" description="Disordered" evidence="6">
    <location>
        <begin position="551"/>
        <end position="583"/>
    </location>
</feature>
<dbReference type="AlphaFoldDB" id="A0A516V8I0"/>
<feature type="domain" description="GtrA/DPMS transmembrane" evidence="7">
    <location>
        <begin position="675"/>
        <end position="789"/>
    </location>
</feature>
<keyword evidence="3" id="KW-0812">Transmembrane</keyword>
<evidence type="ECO:0000256" key="6">
    <source>
        <dbReference type="SAM" id="MobiDB-lite"/>
    </source>
</evidence>
<dbReference type="InterPro" id="IPR051401">
    <property type="entry name" value="GtrA_CellWall_Glycosyl"/>
</dbReference>
<feature type="region of interest" description="Disordered" evidence="6">
    <location>
        <begin position="94"/>
        <end position="115"/>
    </location>
</feature>
<evidence type="ECO:0000256" key="2">
    <source>
        <dbReference type="ARBA" id="ARBA00009399"/>
    </source>
</evidence>
<dbReference type="GO" id="GO:0000271">
    <property type="term" value="P:polysaccharide biosynthetic process"/>
    <property type="evidence" value="ECO:0007669"/>
    <property type="project" value="InterPro"/>
</dbReference>
<comment type="subcellular location">
    <subcellularLocation>
        <location evidence="1">Membrane</location>
        <topology evidence="1">Multi-pass membrane protein</topology>
    </subcellularLocation>
</comment>
<accession>A0A516V8I0</accession>
<evidence type="ECO:0000256" key="4">
    <source>
        <dbReference type="ARBA" id="ARBA00022989"/>
    </source>
</evidence>
<protein>
    <submittedName>
        <fullName evidence="8">GtrA family protein</fullName>
    </submittedName>
</protein>
<gene>
    <name evidence="8" type="ORF">FNZ56_07870</name>
</gene>
<evidence type="ECO:0000256" key="3">
    <source>
        <dbReference type="ARBA" id="ARBA00022692"/>
    </source>
</evidence>
<evidence type="ECO:0000256" key="1">
    <source>
        <dbReference type="ARBA" id="ARBA00004141"/>
    </source>
</evidence>
<dbReference type="PANTHER" id="PTHR38459">
    <property type="entry name" value="PROPHAGE BACTOPRENOL-LINKED GLUCOSE TRANSLOCASE HOMOLOG"/>
    <property type="match status" value="1"/>
</dbReference>
<sequence length="795" mass="86467">MAPGRAVARRRDVRRRTGDGLAVERMATRTRQAHRHPRGFGVVARDVDRAARPDPIRDGVGALVRIGLDPVFRRHALRGDGALLHRIRCRRQRHRAARTRGAQMRGRNGGDRRPVRMGLAPARARGLGVFRDPFPAGRLAAPCRARHGKECRPRLAPRGRRATGRRGMGRARGGHRQYGMLASDDAVRRHRLPPAPAVDVAAIRLLRHEPGPARLGAGPVAGRCHPGIPAGHGAFGSARARRRALVGARSLRVVAIGTAFRPTQLDRALACGRAVREHSPGHVAGGRDADGNADGRDPRLVARHRVRARHDESAVRPGRAALCRRAVRRLAGDEIRRRGLRRDPPAMGAASPSRVAALEGSCVDGGDRPRDRGQQLLVCGAAFREPVPAVVQWRVPVPVLRPERFRRYALDRAPRPVAALADHVRDRRIHGCLCRRVRVPAGVPCGRVAVGAARTRPAHADDPLHRHAGGATASHAIRALRLPGHGGLHPAAVRRRAPGASAARWRAGVAGLPVELRLPGQRQLDAAWRRGAADDARARTLRPAAVALRTRARAGGGHAGPWQAREKRAATRPRTGQHRRTRRARALRELVFAAPVAGRLRGGCRPERPALGAAARGGRHFRRGLQAIAIACRSACGAGLVQGKIAGTRRRHGVVDDPASNRRRTMTLRRHLGGYAIIGLAQWLLEYGLMLALSEWVMPVEPANVIGRVAGAMLGFWLNGKWTFASEDTHVGRHAALRFVTMWLVLTAANTWIVAHLDDAFGLHMAQLLKPGGDLLTGGIGFWLSRHWVYKKRTA</sequence>
<evidence type="ECO:0000256" key="5">
    <source>
        <dbReference type="ARBA" id="ARBA00023136"/>
    </source>
</evidence>
<organism evidence="8 9">
    <name type="scientific">Pseudoluteimonas lycopersici</name>
    <dbReference type="NCBI Taxonomy" id="1324796"/>
    <lineage>
        <taxon>Bacteria</taxon>
        <taxon>Pseudomonadati</taxon>
        <taxon>Pseudomonadota</taxon>
        <taxon>Gammaproteobacteria</taxon>
        <taxon>Lysobacterales</taxon>
        <taxon>Lysobacteraceae</taxon>
        <taxon>Pseudoluteimonas</taxon>
    </lineage>
</organism>
<evidence type="ECO:0000313" key="8">
    <source>
        <dbReference type="EMBL" id="QDQ74800.1"/>
    </source>
</evidence>
<dbReference type="OrthoDB" id="5966606at2"/>
<dbReference type="Proteomes" id="UP000315891">
    <property type="component" value="Chromosome"/>
</dbReference>